<evidence type="ECO:0000259" key="16">
    <source>
        <dbReference type="PROSITE" id="PS50109"/>
    </source>
</evidence>
<keyword evidence="20" id="KW-1185">Reference proteome</keyword>
<dbReference type="GO" id="GO:0005886">
    <property type="term" value="C:plasma membrane"/>
    <property type="evidence" value="ECO:0007669"/>
    <property type="project" value="UniProtKB-SubCell"/>
</dbReference>
<dbReference type="Gene3D" id="3.40.50.2300">
    <property type="match status" value="1"/>
</dbReference>
<dbReference type="CDD" id="cd16922">
    <property type="entry name" value="HATPase_EvgS-ArcB-TorS-like"/>
    <property type="match status" value="1"/>
</dbReference>
<accession>A0A1V6LPY7</accession>
<evidence type="ECO:0000256" key="15">
    <source>
        <dbReference type="PROSITE-ProRule" id="PRU00169"/>
    </source>
</evidence>
<dbReference type="SUPFAM" id="SSF52172">
    <property type="entry name" value="CheY-like"/>
    <property type="match status" value="1"/>
</dbReference>
<dbReference type="Gene3D" id="3.30.565.10">
    <property type="entry name" value="Histidine kinase-like ATPase, C-terminal domain"/>
    <property type="match status" value="1"/>
</dbReference>
<evidence type="ECO:0000256" key="7">
    <source>
        <dbReference type="ARBA" id="ARBA00022692"/>
    </source>
</evidence>
<dbReference type="Pfam" id="PF02518">
    <property type="entry name" value="HATPase_c"/>
    <property type="match status" value="1"/>
</dbReference>
<evidence type="ECO:0000256" key="9">
    <source>
        <dbReference type="ARBA" id="ARBA00022777"/>
    </source>
</evidence>
<dbReference type="InterPro" id="IPR036097">
    <property type="entry name" value="HisK_dim/P_sf"/>
</dbReference>
<evidence type="ECO:0000313" key="20">
    <source>
        <dbReference type="Proteomes" id="UP000191680"/>
    </source>
</evidence>
<evidence type="ECO:0000256" key="8">
    <source>
        <dbReference type="ARBA" id="ARBA00022741"/>
    </source>
</evidence>
<dbReference type="PROSITE" id="PS50109">
    <property type="entry name" value="HIS_KIN"/>
    <property type="match status" value="1"/>
</dbReference>
<dbReference type="GO" id="GO:0005524">
    <property type="term" value="F:ATP binding"/>
    <property type="evidence" value="ECO:0007669"/>
    <property type="project" value="UniProtKB-KW"/>
</dbReference>
<evidence type="ECO:0000256" key="10">
    <source>
        <dbReference type="ARBA" id="ARBA00022840"/>
    </source>
</evidence>
<dbReference type="SMART" id="SM00448">
    <property type="entry name" value="REC"/>
    <property type="match status" value="1"/>
</dbReference>
<dbReference type="SUPFAM" id="SSF55781">
    <property type="entry name" value="GAF domain-like"/>
    <property type="match status" value="1"/>
</dbReference>
<dbReference type="Gene3D" id="1.20.120.160">
    <property type="entry name" value="HPT domain"/>
    <property type="match status" value="1"/>
</dbReference>
<evidence type="ECO:0000256" key="5">
    <source>
        <dbReference type="ARBA" id="ARBA00022553"/>
    </source>
</evidence>
<dbReference type="SUPFAM" id="SSF55874">
    <property type="entry name" value="ATPase domain of HSP90 chaperone/DNA topoisomerase II/histidine kinase"/>
    <property type="match status" value="1"/>
</dbReference>
<dbReference type="CDD" id="cd00082">
    <property type="entry name" value="HisKA"/>
    <property type="match status" value="1"/>
</dbReference>
<dbReference type="InterPro" id="IPR003594">
    <property type="entry name" value="HATPase_dom"/>
</dbReference>
<dbReference type="PANTHER" id="PTHR45339">
    <property type="entry name" value="HYBRID SIGNAL TRANSDUCTION HISTIDINE KINASE J"/>
    <property type="match status" value="1"/>
</dbReference>
<dbReference type="Proteomes" id="UP000191680">
    <property type="component" value="Unassembled WGS sequence"/>
</dbReference>
<comment type="caution">
    <text evidence="19">The sequence shown here is derived from an EMBL/GenBank/DDBJ whole genome shotgun (WGS) entry which is preliminary data.</text>
</comment>
<dbReference type="PROSITE" id="PS50894">
    <property type="entry name" value="HPT"/>
    <property type="match status" value="1"/>
</dbReference>
<keyword evidence="5 15" id="KW-0597">Phosphoprotein</keyword>
<dbReference type="PROSITE" id="PS50110">
    <property type="entry name" value="RESPONSE_REGULATORY"/>
    <property type="match status" value="1"/>
</dbReference>
<dbReference type="FunFam" id="3.30.565.10:FF:000010">
    <property type="entry name" value="Sensor histidine kinase RcsC"/>
    <property type="match status" value="1"/>
</dbReference>
<keyword evidence="7" id="KW-0812">Transmembrane</keyword>
<dbReference type="EMBL" id="MTBC01000008">
    <property type="protein sequence ID" value="OQD42179.1"/>
    <property type="molecule type" value="Genomic_DNA"/>
</dbReference>
<sequence>MSEVVPANNEADRIKRLDYYEIMDSQEEAMFDELTLLASQILDVPISYISLLDGQRQWFKSKVGLDVSETPIDISFCKHTIMGKEPLIVNDTLESETFKDNVFVTGELGARFYAGVPIMDLDNHAIGTFCAVDQKPRELTDKEKQLLKTMAKTAMSLISLRKSRLEAMKLAKAKEEFLSNMSHEIRTPLNAIIGFNDLLRKTTLTTTQSEYLDTIRTSSQTLKVIIDDVLDFSKLESDKIELELRPISLEALVDHVIKLQLPIANEKGVRLLKSLDAALPVYVLGDQTRLAQIFTNLISNAIKFTAKGLVELKAYVVEQDDFNSLVRFQVVDTGIGIPEENLDKIFERFTQADANTTRLYGGTGLGLSIVKGFTELMGGAVTVESTLGKGTTFTVELRFEHAEEEEIKIINNIDVTQVTSFIKGKEALVVEDNPHNQLLIKNYLNLWGVNCTIANNGEEGVQMVQNKTFDIIFMDLQMPVMDGFMATDIIRNKIKLETPIVGCSAHSLVGEKHKCLAIGMNDYVSKPYTEQELLSSILQFFTEKDKLQLLMTPDALVDESMEYSEKDEVAALLKSFDENFVEGFAAEIVEVFIRTIPAPLEEFKIALAQEDHETIKDKAHYFLGTFGALRIEKGRELSKTVEQAVQNQEFEKSVVEGGKLYRFINSILTAFETVAVS</sequence>
<dbReference type="InterPro" id="IPR029016">
    <property type="entry name" value="GAF-like_dom_sf"/>
</dbReference>
<keyword evidence="10" id="KW-0067">ATP-binding</keyword>
<keyword evidence="6" id="KW-0808">Transferase</keyword>
<keyword evidence="12" id="KW-0902">Two-component regulatory system</keyword>
<feature type="domain" description="HPt" evidence="18">
    <location>
        <begin position="581"/>
        <end position="677"/>
    </location>
</feature>
<dbReference type="Gene3D" id="3.30.450.40">
    <property type="match status" value="1"/>
</dbReference>
<dbReference type="PANTHER" id="PTHR45339:SF1">
    <property type="entry name" value="HYBRID SIGNAL TRANSDUCTION HISTIDINE KINASE J"/>
    <property type="match status" value="1"/>
</dbReference>
<dbReference type="Pfam" id="PF00512">
    <property type="entry name" value="HisKA"/>
    <property type="match status" value="1"/>
</dbReference>
<keyword evidence="9" id="KW-0418">Kinase</keyword>
<evidence type="ECO:0000256" key="13">
    <source>
        <dbReference type="ARBA" id="ARBA00023136"/>
    </source>
</evidence>
<dbReference type="RefSeq" id="WP_080319499.1">
    <property type="nucleotide sequence ID" value="NZ_MTBC01000008.1"/>
</dbReference>
<evidence type="ECO:0000256" key="12">
    <source>
        <dbReference type="ARBA" id="ARBA00023012"/>
    </source>
</evidence>
<dbReference type="InterPro" id="IPR003661">
    <property type="entry name" value="HisK_dim/P_dom"/>
</dbReference>
<dbReference type="SUPFAM" id="SSF47384">
    <property type="entry name" value="Homodimeric domain of signal transducing histidine kinase"/>
    <property type="match status" value="1"/>
</dbReference>
<dbReference type="SMART" id="SM00388">
    <property type="entry name" value="HisKA"/>
    <property type="match status" value="1"/>
</dbReference>
<evidence type="ECO:0000256" key="4">
    <source>
        <dbReference type="ARBA" id="ARBA00022475"/>
    </source>
</evidence>
<keyword evidence="11" id="KW-1133">Transmembrane helix</keyword>
<dbReference type="GO" id="GO:0000155">
    <property type="term" value="F:phosphorelay sensor kinase activity"/>
    <property type="evidence" value="ECO:0007669"/>
    <property type="project" value="InterPro"/>
</dbReference>
<proteinExistence type="predicted"/>
<evidence type="ECO:0000256" key="2">
    <source>
        <dbReference type="ARBA" id="ARBA00004651"/>
    </source>
</evidence>
<dbReference type="InterPro" id="IPR036890">
    <property type="entry name" value="HATPase_C_sf"/>
</dbReference>
<feature type="modified residue" description="4-aspartylphosphate" evidence="15">
    <location>
        <position position="475"/>
    </location>
</feature>
<dbReference type="Gene3D" id="1.10.287.130">
    <property type="match status" value="1"/>
</dbReference>
<dbReference type="InterPro" id="IPR036641">
    <property type="entry name" value="HPT_dom_sf"/>
</dbReference>
<dbReference type="InterPro" id="IPR008207">
    <property type="entry name" value="Sig_transdc_His_kin_Hpt_dom"/>
</dbReference>
<dbReference type="InterPro" id="IPR001789">
    <property type="entry name" value="Sig_transdc_resp-reg_receiver"/>
</dbReference>
<feature type="domain" description="Histidine kinase" evidence="16">
    <location>
        <begin position="180"/>
        <end position="401"/>
    </location>
</feature>
<evidence type="ECO:0000256" key="1">
    <source>
        <dbReference type="ARBA" id="ARBA00000085"/>
    </source>
</evidence>
<evidence type="ECO:0000259" key="17">
    <source>
        <dbReference type="PROSITE" id="PS50110"/>
    </source>
</evidence>
<dbReference type="InterPro" id="IPR011006">
    <property type="entry name" value="CheY-like_superfamily"/>
</dbReference>
<keyword evidence="13" id="KW-0472">Membrane</keyword>
<feature type="modified residue" description="Phosphohistidine" evidence="14">
    <location>
        <position position="620"/>
    </location>
</feature>
<gene>
    <name evidence="19" type="ORF">BUL40_12235</name>
</gene>
<dbReference type="OrthoDB" id="9811889at2"/>
<name>A0A1V6LPY7_9FLAO</name>
<dbReference type="EC" id="2.7.13.3" evidence="3"/>
<dbReference type="Pfam" id="PF00072">
    <property type="entry name" value="Response_reg"/>
    <property type="match status" value="1"/>
</dbReference>
<dbReference type="PRINTS" id="PR00344">
    <property type="entry name" value="BCTRLSENSOR"/>
</dbReference>
<evidence type="ECO:0000256" key="6">
    <source>
        <dbReference type="ARBA" id="ARBA00022679"/>
    </source>
</evidence>
<dbReference type="SMART" id="SM00065">
    <property type="entry name" value="GAF"/>
    <property type="match status" value="1"/>
</dbReference>
<comment type="catalytic activity">
    <reaction evidence="1">
        <text>ATP + protein L-histidine = ADP + protein N-phospho-L-histidine.</text>
        <dbReference type="EC" id="2.7.13.3"/>
    </reaction>
</comment>
<evidence type="ECO:0000256" key="11">
    <source>
        <dbReference type="ARBA" id="ARBA00022989"/>
    </source>
</evidence>
<evidence type="ECO:0000256" key="14">
    <source>
        <dbReference type="PROSITE-ProRule" id="PRU00110"/>
    </source>
</evidence>
<dbReference type="AlphaFoldDB" id="A0A1V6LPY7"/>
<comment type="subcellular location">
    <subcellularLocation>
        <location evidence="2">Cell membrane</location>
        <topology evidence="2">Multi-pass membrane protein</topology>
    </subcellularLocation>
</comment>
<keyword evidence="8" id="KW-0547">Nucleotide-binding</keyword>
<dbReference type="SUPFAM" id="SSF47226">
    <property type="entry name" value="Histidine-containing phosphotransfer domain, HPT domain"/>
    <property type="match status" value="1"/>
</dbReference>
<evidence type="ECO:0000259" key="18">
    <source>
        <dbReference type="PROSITE" id="PS50894"/>
    </source>
</evidence>
<evidence type="ECO:0000256" key="3">
    <source>
        <dbReference type="ARBA" id="ARBA00012438"/>
    </source>
</evidence>
<dbReference type="SMART" id="SM00387">
    <property type="entry name" value="HATPase_c"/>
    <property type="match status" value="1"/>
</dbReference>
<dbReference type="InterPro" id="IPR003018">
    <property type="entry name" value="GAF"/>
</dbReference>
<evidence type="ECO:0000313" key="19">
    <source>
        <dbReference type="EMBL" id="OQD42179.1"/>
    </source>
</evidence>
<dbReference type="Pfam" id="PF01590">
    <property type="entry name" value="GAF"/>
    <property type="match status" value="1"/>
</dbReference>
<keyword evidence="4" id="KW-1003">Cell membrane</keyword>
<reference evidence="19 20" key="1">
    <citation type="submission" date="2016-12" db="EMBL/GenBank/DDBJ databases">
        <authorList>
            <person name="Song W.-J."/>
            <person name="Kurnit D.M."/>
        </authorList>
    </citation>
    <scope>NUCLEOTIDE SEQUENCE [LARGE SCALE GENOMIC DNA]</scope>
    <source>
        <strain evidence="19 20">HSG9</strain>
    </source>
</reference>
<organism evidence="19 20">
    <name type="scientific">Croceivirga radicis</name>
    <dbReference type="NCBI Taxonomy" id="1929488"/>
    <lineage>
        <taxon>Bacteria</taxon>
        <taxon>Pseudomonadati</taxon>
        <taxon>Bacteroidota</taxon>
        <taxon>Flavobacteriia</taxon>
        <taxon>Flavobacteriales</taxon>
        <taxon>Flavobacteriaceae</taxon>
        <taxon>Croceivirga</taxon>
    </lineage>
</organism>
<dbReference type="InterPro" id="IPR005467">
    <property type="entry name" value="His_kinase_dom"/>
</dbReference>
<dbReference type="InterPro" id="IPR004358">
    <property type="entry name" value="Sig_transdc_His_kin-like_C"/>
</dbReference>
<feature type="domain" description="Response regulatory" evidence="17">
    <location>
        <begin position="426"/>
        <end position="541"/>
    </location>
</feature>
<protein>
    <recommendedName>
        <fullName evidence="3">histidine kinase</fullName>
        <ecNumber evidence="3">2.7.13.3</ecNumber>
    </recommendedName>
</protein>
<dbReference type="CDD" id="cd17546">
    <property type="entry name" value="REC_hyHK_CKI1_RcsC-like"/>
    <property type="match status" value="1"/>
</dbReference>